<dbReference type="InterPro" id="IPR026893">
    <property type="entry name" value="Tyr/Ser_Pase_IphP-type"/>
</dbReference>
<proteinExistence type="predicted"/>
<dbReference type="InterPro" id="IPR029021">
    <property type="entry name" value="Prot-tyrosine_phosphatase-like"/>
</dbReference>
<protein>
    <submittedName>
        <fullName evidence="1">Tyrosine-protein phosphatase</fullName>
    </submittedName>
</protein>
<evidence type="ECO:0000313" key="2">
    <source>
        <dbReference type="Proteomes" id="UP001500467"/>
    </source>
</evidence>
<sequence>MTNGVACDRSLTWDGCVNVRDLGGLGHVAPGAVVRMEEPATLTEAGWAAVWAHGVRTFVDLRDPCEHTADQAPRPEGVTTVHAPLDPVGTPFYDRWQRIDKLGSPLHYPAMLEEHPHPVVAAVRAIATAAPGGVAVHCAGGKDRTGLVSLVLLAFAGATVDEICADYLLSYPRMQPRFDAMGAGDQLTVVTGLLADHSTTIEDSIAATVAHLNMPDFLLDGGLSKSDLAALRTRLTGGTRLPA</sequence>
<comment type="caution">
    <text evidence="1">The sequence shown here is derived from an EMBL/GenBank/DDBJ whole genome shotgun (WGS) entry which is preliminary data.</text>
</comment>
<dbReference type="SUPFAM" id="SSF52799">
    <property type="entry name" value="(Phosphotyrosine protein) phosphatases II"/>
    <property type="match status" value="1"/>
</dbReference>
<dbReference type="Pfam" id="PF13350">
    <property type="entry name" value="Y_phosphatase3"/>
    <property type="match status" value="1"/>
</dbReference>
<evidence type="ECO:0000313" key="1">
    <source>
        <dbReference type="EMBL" id="GAA1201067.1"/>
    </source>
</evidence>
<reference evidence="2" key="1">
    <citation type="journal article" date="2019" name="Int. J. Syst. Evol. Microbiol.">
        <title>The Global Catalogue of Microorganisms (GCM) 10K type strain sequencing project: providing services to taxonomists for standard genome sequencing and annotation.</title>
        <authorList>
            <consortium name="The Broad Institute Genomics Platform"/>
            <consortium name="The Broad Institute Genome Sequencing Center for Infectious Disease"/>
            <person name="Wu L."/>
            <person name="Ma J."/>
        </authorList>
    </citation>
    <scope>NUCLEOTIDE SEQUENCE [LARGE SCALE GENOMIC DNA]</scope>
    <source>
        <strain evidence="2">JCM 13022</strain>
    </source>
</reference>
<dbReference type="RefSeq" id="WP_301302518.1">
    <property type="nucleotide sequence ID" value="NZ_BAAALM010000005.1"/>
</dbReference>
<organism evidence="1 2">
    <name type="scientific">Prauserella alba</name>
    <dbReference type="NCBI Taxonomy" id="176898"/>
    <lineage>
        <taxon>Bacteria</taxon>
        <taxon>Bacillati</taxon>
        <taxon>Actinomycetota</taxon>
        <taxon>Actinomycetes</taxon>
        <taxon>Pseudonocardiales</taxon>
        <taxon>Pseudonocardiaceae</taxon>
        <taxon>Prauserella</taxon>
    </lineage>
</organism>
<dbReference type="PROSITE" id="PS00383">
    <property type="entry name" value="TYR_PHOSPHATASE_1"/>
    <property type="match status" value="1"/>
</dbReference>
<dbReference type="Proteomes" id="UP001500467">
    <property type="component" value="Unassembled WGS sequence"/>
</dbReference>
<dbReference type="InterPro" id="IPR016130">
    <property type="entry name" value="Tyr_Pase_AS"/>
</dbReference>
<keyword evidence="2" id="KW-1185">Reference proteome</keyword>
<name>A0ABP4FUD5_9PSEU</name>
<dbReference type="EMBL" id="BAAALM010000005">
    <property type="protein sequence ID" value="GAA1201067.1"/>
    <property type="molecule type" value="Genomic_DNA"/>
</dbReference>
<gene>
    <name evidence="1" type="ORF">GCM10009675_16930</name>
</gene>
<accession>A0ABP4FUD5</accession>
<dbReference type="Gene3D" id="3.90.190.10">
    <property type="entry name" value="Protein tyrosine phosphatase superfamily"/>
    <property type="match status" value="1"/>
</dbReference>